<accession>A0A2P2Q732</accession>
<reference evidence="1" key="1">
    <citation type="submission" date="2018-02" db="EMBL/GenBank/DDBJ databases">
        <title>Rhizophora mucronata_Transcriptome.</title>
        <authorList>
            <person name="Meera S.P."/>
            <person name="Sreeshan A."/>
            <person name="Augustine A."/>
        </authorList>
    </citation>
    <scope>NUCLEOTIDE SEQUENCE</scope>
    <source>
        <tissue evidence="1">Leaf</tissue>
    </source>
</reference>
<protein>
    <submittedName>
        <fullName evidence="1">Uncharacterized protein</fullName>
    </submittedName>
</protein>
<sequence>MPQTCFEGSIIYGYVG</sequence>
<organism evidence="1">
    <name type="scientific">Rhizophora mucronata</name>
    <name type="common">Asiatic mangrove</name>
    <dbReference type="NCBI Taxonomy" id="61149"/>
    <lineage>
        <taxon>Eukaryota</taxon>
        <taxon>Viridiplantae</taxon>
        <taxon>Streptophyta</taxon>
        <taxon>Embryophyta</taxon>
        <taxon>Tracheophyta</taxon>
        <taxon>Spermatophyta</taxon>
        <taxon>Magnoliopsida</taxon>
        <taxon>eudicotyledons</taxon>
        <taxon>Gunneridae</taxon>
        <taxon>Pentapetalae</taxon>
        <taxon>rosids</taxon>
        <taxon>fabids</taxon>
        <taxon>Malpighiales</taxon>
        <taxon>Rhizophoraceae</taxon>
        <taxon>Rhizophora</taxon>
    </lineage>
</organism>
<proteinExistence type="predicted"/>
<name>A0A2P2Q732_RHIMU</name>
<evidence type="ECO:0000313" key="1">
    <source>
        <dbReference type="EMBL" id="MBX62760.1"/>
    </source>
</evidence>
<dbReference type="AlphaFoldDB" id="A0A2P2Q732"/>
<dbReference type="EMBL" id="GGEC01082276">
    <property type="protein sequence ID" value="MBX62760.1"/>
    <property type="molecule type" value="Transcribed_RNA"/>
</dbReference>